<dbReference type="AlphaFoldDB" id="A0A484LNQ4"/>
<sequence>MVMEQGLEAKQENTVEPFILNQGEQLIIDGLLKQAPFQVQEDGPIQVELNLQLIDDKEDKLARGDHHKEFEILLLLFEKHISDDFEQSIWVIKEALRSPFIKEKIQKGLVRTLEGKAIKATREAMKSAQCIRAIKLKGTRHQVLLSCANIDEPILTAMCGQLIDYD</sequence>
<protein>
    <submittedName>
        <fullName evidence="1">Uncharacterized protein</fullName>
    </submittedName>
</protein>
<keyword evidence="2" id="KW-1185">Reference proteome</keyword>
<dbReference type="EMBL" id="OOIL02001734">
    <property type="protein sequence ID" value="VFQ77884.1"/>
    <property type="molecule type" value="Genomic_DNA"/>
</dbReference>
<reference evidence="1 2" key="1">
    <citation type="submission" date="2018-04" db="EMBL/GenBank/DDBJ databases">
        <authorList>
            <person name="Vogel A."/>
        </authorList>
    </citation>
    <scope>NUCLEOTIDE SEQUENCE [LARGE SCALE GENOMIC DNA]</scope>
</reference>
<organism evidence="1 2">
    <name type="scientific">Cuscuta campestris</name>
    <dbReference type="NCBI Taxonomy" id="132261"/>
    <lineage>
        <taxon>Eukaryota</taxon>
        <taxon>Viridiplantae</taxon>
        <taxon>Streptophyta</taxon>
        <taxon>Embryophyta</taxon>
        <taxon>Tracheophyta</taxon>
        <taxon>Spermatophyta</taxon>
        <taxon>Magnoliopsida</taxon>
        <taxon>eudicotyledons</taxon>
        <taxon>Gunneridae</taxon>
        <taxon>Pentapetalae</taxon>
        <taxon>asterids</taxon>
        <taxon>lamiids</taxon>
        <taxon>Solanales</taxon>
        <taxon>Convolvulaceae</taxon>
        <taxon>Cuscuteae</taxon>
        <taxon>Cuscuta</taxon>
        <taxon>Cuscuta subgen. Grammica</taxon>
        <taxon>Cuscuta sect. Cleistogrammica</taxon>
    </lineage>
</organism>
<proteinExistence type="predicted"/>
<name>A0A484LNQ4_9ASTE</name>
<gene>
    <name evidence="1" type="ORF">CCAM_LOCUS19660</name>
</gene>
<evidence type="ECO:0000313" key="1">
    <source>
        <dbReference type="EMBL" id="VFQ77884.1"/>
    </source>
</evidence>
<accession>A0A484LNQ4</accession>
<dbReference type="Proteomes" id="UP000595140">
    <property type="component" value="Unassembled WGS sequence"/>
</dbReference>
<evidence type="ECO:0000313" key="2">
    <source>
        <dbReference type="Proteomes" id="UP000595140"/>
    </source>
</evidence>